<gene>
    <name evidence="3" type="ORF">PhaeoP97_00120</name>
</gene>
<feature type="transmembrane region" description="Helical" evidence="1">
    <location>
        <begin position="44"/>
        <end position="65"/>
    </location>
</feature>
<proteinExistence type="predicted"/>
<feature type="transmembrane region" description="Helical" evidence="1">
    <location>
        <begin position="231"/>
        <end position="248"/>
    </location>
</feature>
<feature type="transmembrane region" description="Helical" evidence="1">
    <location>
        <begin position="285"/>
        <end position="303"/>
    </location>
</feature>
<dbReference type="RefSeq" id="WP_072503415.1">
    <property type="nucleotide sequence ID" value="NZ_CP016364.1"/>
</dbReference>
<organism evidence="3 4">
    <name type="scientific">Phaeobacter porticola</name>
    <dbReference type="NCBI Taxonomy" id="1844006"/>
    <lineage>
        <taxon>Bacteria</taxon>
        <taxon>Pseudomonadati</taxon>
        <taxon>Pseudomonadota</taxon>
        <taxon>Alphaproteobacteria</taxon>
        <taxon>Rhodobacterales</taxon>
        <taxon>Roseobacteraceae</taxon>
        <taxon>Phaeobacter</taxon>
    </lineage>
</organism>
<feature type="transmembrane region" description="Helical" evidence="1">
    <location>
        <begin position="151"/>
        <end position="172"/>
    </location>
</feature>
<dbReference type="AlphaFoldDB" id="A0A1L3I0D3"/>
<feature type="transmembrane region" description="Helical" evidence="1">
    <location>
        <begin position="102"/>
        <end position="121"/>
    </location>
</feature>
<evidence type="ECO:0000259" key="2">
    <source>
        <dbReference type="Pfam" id="PF00892"/>
    </source>
</evidence>
<dbReference type="Pfam" id="PF00892">
    <property type="entry name" value="EamA"/>
    <property type="match status" value="1"/>
</dbReference>
<evidence type="ECO:0000256" key="1">
    <source>
        <dbReference type="SAM" id="Phobius"/>
    </source>
</evidence>
<keyword evidence="1" id="KW-1133">Transmembrane helix</keyword>
<feature type="transmembrane region" description="Helical" evidence="1">
    <location>
        <begin position="12"/>
        <end position="32"/>
    </location>
</feature>
<dbReference type="InterPro" id="IPR037185">
    <property type="entry name" value="EmrE-like"/>
</dbReference>
<feature type="transmembrane region" description="Helical" evidence="1">
    <location>
        <begin position="77"/>
        <end position="96"/>
    </location>
</feature>
<feature type="transmembrane region" description="Helical" evidence="1">
    <location>
        <begin position="184"/>
        <end position="203"/>
    </location>
</feature>
<dbReference type="STRING" id="1844006.PhaeoP97_00120"/>
<accession>A0A1L3I0D3</accession>
<dbReference type="PANTHER" id="PTHR22911">
    <property type="entry name" value="ACYL-MALONYL CONDENSING ENZYME-RELATED"/>
    <property type="match status" value="1"/>
</dbReference>
<dbReference type="GO" id="GO:0016020">
    <property type="term" value="C:membrane"/>
    <property type="evidence" value="ECO:0007669"/>
    <property type="project" value="InterPro"/>
</dbReference>
<reference evidence="4" key="1">
    <citation type="submission" date="2016-07" db="EMBL/GenBank/DDBJ databases">
        <title>Phaeobacter portensis sp. nov., a tropodithietic acid producing bacterium isolated from a German harbor.</title>
        <authorList>
            <person name="Freese H.M."/>
            <person name="Bunk B."/>
            <person name="Breider S."/>
            <person name="Brinkhoff T."/>
        </authorList>
    </citation>
    <scope>NUCLEOTIDE SEQUENCE [LARGE SCALE GENOMIC DNA]</scope>
    <source>
        <strain evidence="4">P97</strain>
    </source>
</reference>
<name>A0A1L3I0D3_9RHOB</name>
<feature type="domain" description="EamA" evidence="2">
    <location>
        <begin position="11"/>
        <end position="144"/>
    </location>
</feature>
<dbReference type="KEGG" id="php:PhaeoP97_00120"/>
<protein>
    <submittedName>
        <fullName evidence="3">Putative integral membrane protein</fullName>
    </submittedName>
</protein>
<feature type="transmembrane region" description="Helical" evidence="1">
    <location>
        <begin position="128"/>
        <end position="145"/>
    </location>
</feature>
<dbReference type="PANTHER" id="PTHR22911:SF103">
    <property type="entry name" value="BLR2811 PROTEIN"/>
    <property type="match status" value="1"/>
</dbReference>
<evidence type="ECO:0000313" key="4">
    <source>
        <dbReference type="Proteomes" id="UP000183859"/>
    </source>
</evidence>
<dbReference type="OrthoDB" id="9812899at2"/>
<evidence type="ECO:0000313" key="3">
    <source>
        <dbReference type="EMBL" id="APG45575.1"/>
    </source>
</evidence>
<feature type="transmembrane region" description="Helical" evidence="1">
    <location>
        <begin position="260"/>
        <end position="279"/>
    </location>
</feature>
<dbReference type="EMBL" id="CP016364">
    <property type="protein sequence ID" value="APG45575.1"/>
    <property type="molecule type" value="Genomic_DNA"/>
</dbReference>
<dbReference type="Proteomes" id="UP000183859">
    <property type="component" value="Chromosome"/>
</dbReference>
<keyword evidence="4" id="KW-1185">Reference proteome</keyword>
<sequence length="321" mass="34428">MTQPQTKISLFGVFAAIGAAVCFSIIDVIFKFLSGDYPLYEVVLLRSVVAMIVLLTLIIPLEGGFGILRTRQPGLHLLRSLAVLFANLCFFTGLAIMPIAEAVAIAFATPLVVTTLSVVFLKERVGPWRWLAVAVGFAGVLLIMRPGPGTFQPAALLPLLGACGYATLHVLTRRAGGTDRAATLSFYPTLGFLVVSALVGIVTGDGRFATGDSAALQFILRGWIWPAPQDWILFLTVGLAGSIGGYLVSQAYRQCEAGLVAPFEYIAMPMAVLWGVLVFNEWPDGPVWIGSALIIGAGLVSVWRETRRSRPAPRPRPRSTG</sequence>
<dbReference type="SUPFAM" id="SSF103481">
    <property type="entry name" value="Multidrug resistance efflux transporter EmrE"/>
    <property type="match status" value="2"/>
</dbReference>
<keyword evidence="1" id="KW-0472">Membrane</keyword>
<keyword evidence="1" id="KW-0812">Transmembrane</keyword>
<dbReference type="InterPro" id="IPR000620">
    <property type="entry name" value="EamA_dom"/>
</dbReference>